<comment type="catalytic activity">
    <reaction evidence="11">
        <text>D-erythrose 4-phosphate + phosphoenolpyruvate + H2O = 7-phospho-2-dehydro-3-deoxy-D-arabino-heptonate + phosphate</text>
        <dbReference type="Rhea" id="RHEA:14717"/>
        <dbReference type="ChEBI" id="CHEBI:15377"/>
        <dbReference type="ChEBI" id="CHEBI:16897"/>
        <dbReference type="ChEBI" id="CHEBI:43474"/>
        <dbReference type="ChEBI" id="CHEBI:58394"/>
        <dbReference type="ChEBI" id="CHEBI:58702"/>
        <dbReference type="EC" id="2.5.1.54"/>
    </reaction>
</comment>
<evidence type="ECO:0000256" key="5">
    <source>
        <dbReference type="ARBA" id="ARBA00022605"/>
    </source>
</evidence>
<dbReference type="PANTHER" id="PTHR21225:SF12">
    <property type="entry name" value="PHOSPHO-2-DEHYDRO-3-DEOXYHEPTONATE ALDOLASE, TYROSINE-INHIBITED"/>
    <property type="match status" value="1"/>
</dbReference>
<evidence type="ECO:0000256" key="7">
    <source>
        <dbReference type="ARBA" id="ARBA00023141"/>
    </source>
</evidence>
<evidence type="ECO:0000256" key="11">
    <source>
        <dbReference type="ARBA" id="ARBA00047508"/>
    </source>
</evidence>
<dbReference type="NCBIfam" id="TIGR00034">
    <property type="entry name" value="aroFGH"/>
    <property type="match status" value="1"/>
</dbReference>
<dbReference type="EC" id="2.5.1.54" evidence="4"/>
<evidence type="ECO:0000256" key="4">
    <source>
        <dbReference type="ARBA" id="ARBA00012694"/>
    </source>
</evidence>
<sequence>MADPTSQSIKDRASAPAFRFPVPPDMYNVSPFPDFDDKEKVRQYIEDRRVVGYDPLVQPALLRHEIVSSDASKRTIAYARYSAARILAGADDRVLVVVGPCSIHSADQAIEYAKLLKSIIPRLPNLLIVMRAYFEKPRTTVGWKGLINDPDIDGSFKINKGLRMARQLLCDLTDMGIPVGSELLDTISPQYIADLISWGAIGARTTESQLHRELASGVSFPIGFKNGTDGSVTVAIDAMRSASNPHAFMGVTEAGLASIVKTRGNNDVHVILRGGTKGPNYHSEDVQKVVTDMEKKFGKGESRERWSSVMVDCSHGNSSKNHLNQPKVLQSLNEQLASGAPHARHITGVMIESHINGGRQDVPAPVWDDEGKNVISGGKDALKHGVSITDACVDWEMTVQMLEGLNEAVAQRREKLIEAGVLTPAAFERAEKTPCPKAVAAAAAANGKVVAPLSAGLNASAAH</sequence>
<evidence type="ECO:0000313" key="13">
    <source>
        <dbReference type="EMBL" id="KAL0952365.1"/>
    </source>
</evidence>
<dbReference type="NCBIfam" id="NF009395">
    <property type="entry name" value="PRK12755.1"/>
    <property type="match status" value="1"/>
</dbReference>
<organism evidence="13 14">
    <name type="scientific">Hohenbuehelia grisea</name>
    <dbReference type="NCBI Taxonomy" id="104357"/>
    <lineage>
        <taxon>Eukaryota</taxon>
        <taxon>Fungi</taxon>
        <taxon>Dikarya</taxon>
        <taxon>Basidiomycota</taxon>
        <taxon>Agaricomycotina</taxon>
        <taxon>Agaricomycetes</taxon>
        <taxon>Agaricomycetidae</taxon>
        <taxon>Agaricales</taxon>
        <taxon>Pleurotineae</taxon>
        <taxon>Pleurotaceae</taxon>
        <taxon>Hohenbuehelia</taxon>
    </lineage>
</organism>
<keyword evidence="7" id="KW-0057">Aromatic amino acid biosynthesis</keyword>
<dbReference type="InterPro" id="IPR013785">
    <property type="entry name" value="Aldolase_TIM"/>
</dbReference>
<evidence type="ECO:0000256" key="10">
    <source>
        <dbReference type="ARBA" id="ARBA00032193"/>
    </source>
</evidence>
<dbReference type="Proteomes" id="UP001556367">
    <property type="component" value="Unassembled WGS sequence"/>
</dbReference>
<reference evidence="14" key="1">
    <citation type="submission" date="2024-06" db="EMBL/GenBank/DDBJ databases">
        <title>Multi-omics analyses provide insights into the biosynthesis of the anticancer antibiotic pleurotin in Hohenbuehelia grisea.</title>
        <authorList>
            <person name="Weaver J.A."/>
            <person name="Alberti F."/>
        </authorList>
    </citation>
    <scope>NUCLEOTIDE SEQUENCE [LARGE SCALE GENOMIC DNA]</scope>
    <source>
        <strain evidence="14">T-177</strain>
    </source>
</reference>
<feature type="domain" description="DAHP synthetase I/KDSA" evidence="12">
    <location>
        <begin position="84"/>
        <end position="402"/>
    </location>
</feature>
<dbReference type="Gene3D" id="3.20.20.70">
    <property type="entry name" value="Aldolase class I"/>
    <property type="match status" value="1"/>
</dbReference>
<evidence type="ECO:0000256" key="1">
    <source>
        <dbReference type="ARBA" id="ARBA00003726"/>
    </source>
</evidence>
<evidence type="ECO:0000256" key="3">
    <source>
        <dbReference type="ARBA" id="ARBA00007985"/>
    </source>
</evidence>
<dbReference type="InterPro" id="IPR006218">
    <property type="entry name" value="DAHP1/KDSA"/>
</dbReference>
<protein>
    <recommendedName>
        <fullName evidence="4">3-deoxy-7-phosphoheptulonate synthase</fullName>
        <ecNumber evidence="4">2.5.1.54</ecNumber>
    </recommendedName>
    <alternativeName>
        <fullName evidence="10">3-deoxy-D-arabino-heptulosonate 7-phosphate synthase</fullName>
    </alternativeName>
    <alternativeName>
        <fullName evidence="9">DAHP synthase</fullName>
    </alternativeName>
    <alternativeName>
        <fullName evidence="8">Phospho-2-keto-3-deoxyheptonate aldolase</fullName>
    </alternativeName>
</protein>
<dbReference type="PANTHER" id="PTHR21225">
    <property type="entry name" value="PHOSPHO-2-DEHYDRO-3-DEOXYHEPTONATE ALDOLASE DAHP SYNTHETASE"/>
    <property type="match status" value="1"/>
</dbReference>
<comment type="pathway">
    <text evidence="2">Metabolic intermediate biosynthesis; chorismate biosynthesis; chorismate from D-erythrose 4-phosphate and phosphoenolpyruvate: step 1/7.</text>
</comment>
<evidence type="ECO:0000256" key="2">
    <source>
        <dbReference type="ARBA" id="ARBA00004688"/>
    </source>
</evidence>
<comment type="similarity">
    <text evidence="3">Belongs to the class-I DAHP synthase family.</text>
</comment>
<keyword evidence="14" id="KW-1185">Reference proteome</keyword>
<dbReference type="EMBL" id="JASNQZ010000010">
    <property type="protein sequence ID" value="KAL0952365.1"/>
    <property type="molecule type" value="Genomic_DNA"/>
</dbReference>
<evidence type="ECO:0000313" key="14">
    <source>
        <dbReference type="Proteomes" id="UP001556367"/>
    </source>
</evidence>
<evidence type="ECO:0000256" key="8">
    <source>
        <dbReference type="ARBA" id="ARBA00031111"/>
    </source>
</evidence>
<evidence type="ECO:0000259" key="12">
    <source>
        <dbReference type="Pfam" id="PF00793"/>
    </source>
</evidence>
<keyword evidence="6" id="KW-0808">Transferase</keyword>
<dbReference type="SUPFAM" id="SSF51569">
    <property type="entry name" value="Aldolase"/>
    <property type="match status" value="1"/>
</dbReference>
<proteinExistence type="inferred from homology"/>
<dbReference type="InterPro" id="IPR006219">
    <property type="entry name" value="DAHP_synth_1"/>
</dbReference>
<evidence type="ECO:0000256" key="6">
    <source>
        <dbReference type="ARBA" id="ARBA00022679"/>
    </source>
</evidence>
<evidence type="ECO:0000256" key="9">
    <source>
        <dbReference type="ARBA" id="ARBA00031349"/>
    </source>
</evidence>
<comment type="caution">
    <text evidence="13">The sequence shown here is derived from an EMBL/GenBank/DDBJ whole genome shotgun (WGS) entry which is preliminary data.</text>
</comment>
<accession>A0ABR3JA44</accession>
<dbReference type="Pfam" id="PF00793">
    <property type="entry name" value="DAHP_synth_1"/>
    <property type="match status" value="1"/>
</dbReference>
<name>A0ABR3JA44_9AGAR</name>
<gene>
    <name evidence="13" type="ORF">HGRIS_006644</name>
</gene>
<comment type="function">
    <text evidence="1">Stereospecific condensation of phosphoenolpyruvate (PEP) and D-erythrose-4-phosphate (E4P) giving rise to 3-deoxy-D-arabino-heptulosonate-7-phosphate (DAHP).</text>
</comment>
<keyword evidence="5" id="KW-0028">Amino-acid biosynthesis</keyword>